<dbReference type="InterPro" id="IPR016130">
    <property type="entry name" value="Tyr_Pase_AS"/>
</dbReference>
<keyword evidence="3" id="KW-0378">Hydrolase</keyword>
<dbReference type="Pfam" id="PF05706">
    <property type="entry name" value="CDKN3"/>
    <property type="match status" value="1"/>
</dbReference>
<sequence length="521" mass="57112">MRNSITHPLKIDSFPLAEGMVGMTLCPGRKGPSLSGANWNRDLQADILRLKLWRTDIVISLTGQEEMDYLQVGDMNVAMKAAGLLWYFMPIPDAGVPDAGWLQMWRQISPVLHQRLEAGGRIVIHCRAGLERTALVAALIQCERGESISHALKKIAKTRAGAGPLLHQRRWLEEMRQESVRQCQLFRACLFGGAIGDALGAEVEFWSLDRIRQTFPRGVDRILPHDGRPAAITDDTQMTLFTAEGLIRAEVRGLKGVCYPPGVVLNALLRWLMTQDQNSRTSVHDWIGLVSDPRMHHRRAPGNTCLSSLMAEKRQEIMACNNSKGCGAIMRVAPVALYASVAEDGSDLADACSHLTHAHPTGRNAARAQTQILMQLLRGVSLEEAVRSLHALSLDDATLAAVQRAWAAIPDGRPETVETLGQGWVAEEALSIALYAARVATGFEEGLRIAVTHSGDSDSTGAIAGNLLGLLFPDEVMAHAWRTQIECADLIDRMASDLYAIVHNDAGERFLQALFEFYPGV</sequence>
<comment type="caution">
    <text evidence="6">The sequence shown here is derived from an EMBL/GenBank/DDBJ whole genome shotgun (WGS) entry which is preliminary data.</text>
</comment>
<keyword evidence="7" id="KW-1185">Reference proteome</keyword>
<dbReference type="SUPFAM" id="SSF101478">
    <property type="entry name" value="ADP-ribosylglycohydrolase"/>
    <property type="match status" value="1"/>
</dbReference>
<dbReference type="EC" id="3.1.3.48" evidence="2"/>
<accession>A0ABS8VY35</accession>
<evidence type="ECO:0000256" key="1">
    <source>
        <dbReference type="ARBA" id="ARBA00010702"/>
    </source>
</evidence>
<dbReference type="SUPFAM" id="SSF52799">
    <property type="entry name" value="(Phosphotyrosine protein) phosphatases II"/>
    <property type="match status" value="1"/>
</dbReference>
<dbReference type="InterPro" id="IPR000387">
    <property type="entry name" value="Tyr_Pase_dom"/>
</dbReference>
<evidence type="ECO:0000259" key="5">
    <source>
        <dbReference type="PROSITE" id="PS50056"/>
    </source>
</evidence>
<feature type="domain" description="Tyrosine specific protein phosphatases" evidence="5">
    <location>
        <begin position="102"/>
        <end position="170"/>
    </location>
</feature>
<dbReference type="Proteomes" id="UP001521074">
    <property type="component" value="Unassembled WGS sequence"/>
</dbReference>
<organism evidence="6 7">
    <name type="scientific">Acetobacter sicerae</name>
    <dbReference type="NCBI Taxonomy" id="85325"/>
    <lineage>
        <taxon>Bacteria</taxon>
        <taxon>Pseudomonadati</taxon>
        <taxon>Pseudomonadota</taxon>
        <taxon>Alphaproteobacteria</taxon>
        <taxon>Acetobacterales</taxon>
        <taxon>Acetobacteraceae</taxon>
        <taxon>Acetobacter</taxon>
    </lineage>
</organism>
<evidence type="ECO:0000313" key="7">
    <source>
        <dbReference type="Proteomes" id="UP001521074"/>
    </source>
</evidence>
<dbReference type="InterPro" id="IPR036705">
    <property type="entry name" value="Ribosyl_crysJ1_sf"/>
</dbReference>
<dbReference type="PROSITE" id="PS00383">
    <property type="entry name" value="TYR_PHOSPHATASE_1"/>
    <property type="match status" value="1"/>
</dbReference>
<dbReference type="InterPro" id="IPR005502">
    <property type="entry name" value="Ribosyl_crysJ1"/>
</dbReference>
<comment type="similarity">
    <text evidence="1">Belongs to the ADP-ribosylglycohydrolase family.</text>
</comment>
<dbReference type="Gene3D" id="3.90.190.10">
    <property type="entry name" value="Protein tyrosine phosphatase superfamily"/>
    <property type="match status" value="1"/>
</dbReference>
<dbReference type="Pfam" id="PF03747">
    <property type="entry name" value="ADP_ribosyl_GH"/>
    <property type="match status" value="1"/>
</dbReference>
<dbReference type="RefSeq" id="WP_232878893.1">
    <property type="nucleotide sequence ID" value="NZ_JAJSOJ010000064.1"/>
</dbReference>
<evidence type="ECO:0000256" key="4">
    <source>
        <dbReference type="ARBA" id="ARBA00022912"/>
    </source>
</evidence>
<reference evidence="6 7" key="1">
    <citation type="submission" date="2021-12" db="EMBL/GenBank/DDBJ databases">
        <title>Genome sequence of Acetobacter sicerae DmPark20a_162.</title>
        <authorList>
            <person name="Chaston J.M."/>
        </authorList>
    </citation>
    <scope>NUCLEOTIDE SEQUENCE [LARGE SCALE GENOMIC DNA]</scope>
    <source>
        <strain evidence="6 7">DmPark20a_162</strain>
    </source>
</reference>
<dbReference type="PROSITE" id="PS50056">
    <property type="entry name" value="TYR_PHOSPHATASE_2"/>
    <property type="match status" value="1"/>
</dbReference>
<keyword evidence="4" id="KW-0904">Protein phosphatase</keyword>
<dbReference type="InterPro" id="IPR050792">
    <property type="entry name" value="ADP-ribosylglycohydrolase"/>
</dbReference>
<dbReference type="EMBL" id="JAJSOJ010000064">
    <property type="protein sequence ID" value="MCE0745199.1"/>
    <property type="molecule type" value="Genomic_DNA"/>
</dbReference>
<protein>
    <recommendedName>
        <fullName evidence="2">protein-tyrosine-phosphatase</fullName>
        <ecNumber evidence="2">3.1.3.48</ecNumber>
    </recommendedName>
</protein>
<evidence type="ECO:0000256" key="2">
    <source>
        <dbReference type="ARBA" id="ARBA00013064"/>
    </source>
</evidence>
<dbReference type="InterPro" id="IPR029021">
    <property type="entry name" value="Prot-tyrosine_phosphatase-like"/>
</dbReference>
<dbReference type="InterPro" id="IPR022778">
    <property type="entry name" value="CDKN3"/>
</dbReference>
<evidence type="ECO:0000313" key="6">
    <source>
        <dbReference type="EMBL" id="MCE0745199.1"/>
    </source>
</evidence>
<gene>
    <name evidence="6" type="ORF">LWC05_15085</name>
</gene>
<dbReference type="Gene3D" id="1.10.4080.10">
    <property type="entry name" value="ADP-ribosylation/Crystallin J1"/>
    <property type="match status" value="1"/>
</dbReference>
<name>A0ABS8VY35_9PROT</name>
<dbReference type="PANTHER" id="PTHR16222">
    <property type="entry name" value="ADP-RIBOSYLGLYCOHYDROLASE"/>
    <property type="match status" value="1"/>
</dbReference>
<proteinExistence type="inferred from homology"/>
<dbReference type="PANTHER" id="PTHR16222:SF24">
    <property type="entry name" value="ADP-RIBOSYLHYDROLASE ARH3"/>
    <property type="match status" value="1"/>
</dbReference>
<evidence type="ECO:0000256" key="3">
    <source>
        <dbReference type="ARBA" id="ARBA00022801"/>
    </source>
</evidence>